<dbReference type="Gene3D" id="3.90.1590.10">
    <property type="entry name" value="glutathione-dependent formaldehyde- activating enzyme (gfa)"/>
    <property type="match status" value="1"/>
</dbReference>
<dbReference type="Proteomes" id="UP001203423">
    <property type="component" value="Unassembled WGS sequence"/>
</dbReference>
<dbReference type="InterPro" id="IPR006913">
    <property type="entry name" value="CENP-V/GFA"/>
</dbReference>
<dbReference type="InterPro" id="IPR011057">
    <property type="entry name" value="Mss4-like_sf"/>
</dbReference>
<gene>
    <name evidence="6" type="ORF">L2764_17690</name>
</gene>
<dbReference type="Pfam" id="PF04828">
    <property type="entry name" value="GFA"/>
    <property type="match status" value="1"/>
</dbReference>
<dbReference type="SUPFAM" id="SSF51316">
    <property type="entry name" value="Mss4-like"/>
    <property type="match status" value="1"/>
</dbReference>
<organism evidence="6 7">
    <name type="scientific">Shewanella surugensis</name>
    <dbReference type="NCBI Taxonomy" id="212020"/>
    <lineage>
        <taxon>Bacteria</taxon>
        <taxon>Pseudomonadati</taxon>
        <taxon>Pseudomonadota</taxon>
        <taxon>Gammaproteobacteria</taxon>
        <taxon>Alteromonadales</taxon>
        <taxon>Shewanellaceae</taxon>
        <taxon>Shewanella</taxon>
    </lineage>
</organism>
<evidence type="ECO:0000256" key="2">
    <source>
        <dbReference type="ARBA" id="ARBA00022723"/>
    </source>
</evidence>
<comment type="similarity">
    <text evidence="1">Belongs to the Gfa family.</text>
</comment>
<evidence type="ECO:0000256" key="3">
    <source>
        <dbReference type="ARBA" id="ARBA00022833"/>
    </source>
</evidence>
<dbReference type="PROSITE" id="PS51891">
    <property type="entry name" value="CENP_V_GFA"/>
    <property type="match status" value="1"/>
</dbReference>
<comment type="caution">
    <text evidence="6">The sequence shown here is derived from an EMBL/GenBank/DDBJ whole genome shotgun (WGS) entry which is preliminary data.</text>
</comment>
<dbReference type="RefSeq" id="WP_248941649.1">
    <property type="nucleotide sequence ID" value="NZ_JAKIKS010000080.1"/>
</dbReference>
<evidence type="ECO:0000256" key="1">
    <source>
        <dbReference type="ARBA" id="ARBA00005495"/>
    </source>
</evidence>
<sequence>MKMQGGCHCGALRYEVQAMPFDADFCHCRDCQQVTGAPVAAWMDFKAENIHWLKGKVTEYASSDNIRRGFCGHCGSTLSYRSLEYPDYFTLNIVSLDEPNVIKPRYHIHTETQVQWLSVADEMPKHLKGR</sequence>
<evidence type="ECO:0000313" key="6">
    <source>
        <dbReference type="EMBL" id="MCL1126261.1"/>
    </source>
</evidence>
<dbReference type="EMBL" id="JAKIKS010000080">
    <property type="protein sequence ID" value="MCL1126261.1"/>
    <property type="molecule type" value="Genomic_DNA"/>
</dbReference>
<protein>
    <submittedName>
        <fullName evidence="6">GFA family protein</fullName>
    </submittedName>
</protein>
<dbReference type="PANTHER" id="PTHR33337:SF40">
    <property type="entry name" value="CENP-V_GFA DOMAIN-CONTAINING PROTEIN-RELATED"/>
    <property type="match status" value="1"/>
</dbReference>
<dbReference type="PANTHER" id="PTHR33337">
    <property type="entry name" value="GFA DOMAIN-CONTAINING PROTEIN"/>
    <property type="match status" value="1"/>
</dbReference>
<keyword evidence="2" id="KW-0479">Metal-binding</keyword>
<keyword evidence="4" id="KW-0456">Lyase</keyword>
<keyword evidence="3" id="KW-0862">Zinc</keyword>
<reference evidence="6 7" key="1">
    <citation type="submission" date="2022-01" db="EMBL/GenBank/DDBJ databases">
        <title>Whole genome-based taxonomy of the Shewanellaceae.</title>
        <authorList>
            <person name="Martin-Rodriguez A.J."/>
        </authorList>
    </citation>
    <scope>NUCLEOTIDE SEQUENCE [LARGE SCALE GENOMIC DNA]</scope>
    <source>
        <strain evidence="6 7">DSM 17177</strain>
    </source>
</reference>
<keyword evidence="7" id="KW-1185">Reference proteome</keyword>
<evidence type="ECO:0000313" key="7">
    <source>
        <dbReference type="Proteomes" id="UP001203423"/>
    </source>
</evidence>
<evidence type="ECO:0000256" key="4">
    <source>
        <dbReference type="ARBA" id="ARBA00023239"/>
    </source>
</evidence>
<evidence type="ECO:0000259" key="5">
    <source>
        <dbReference type="PROSITE" id="PS51891"/>
    </source>
</evidence>
<accession>A0ABT0LGG3</accession>
<proteinExistence type="inferred from homology"/>
<feature type="domain" description="CENP-V/GFA" evidence="5">
    <location>
        <begin position="3"/>
        <end position="107"/>
    </location>
</feature>
<name>A0ABT0LGG3_9GAMM</name>